<gene>
    <name evidence="1" type="ORF">NBO_411g0003</name>
</gene>
<reference evidence="1 2" key="1">
    <citation type="journal article" date="2013" name="BMC Genomics">
        <title>Comparative genomics of parasitic silkworm microsporidia reveal an association between genome expansion and host adaptation.</title>
        <authorList>
            <person name="Pan G."/>
            <person name="Xu J."/>
            <person name="Li T."/>
            <person name="Xia Q."/>
            <person name="Liu S.L."/>
            <person name="Zhang G."/>
            <person name="Li S."/>
            <person name="Li C."/>
            <person name="Liu H."/>
            <person name="Yang L."/>
            <person name="Liu T."/>
            <person name="Zhang X."/>
            <person name="Wu Z."/>
            <person name="Fan W."/>
            <person name="Dang X."/>
            <person name="Xiang H."/>
            <person name="Tao M."/>
            <person name="Li Y."/>
            <person name="Hu J."/>
            <person name="Li Z."/>
            <person name="Lin L."/>
            <person name="Luo J."/>
            <person name="Geng L."/>
            <person name="Wang L."/>
            <person name="Long M."/>
            <person name="Wan Y."/>
            <person name="He N."/>
            <person name="Zhang Z."/>
            <person name="Lu C."/>
            <person name="Keeling P.J."/>
            <person name="Wang J."/>
            <person name="Xiang Z."/>
            <person name="Zhou Z."/>
        </authorList>
    </citation>
    <scope>NUCLEOTIDE SEQUENCE [LARGE SCALE GENOMIC DNA]</scope>
    <source>
        <strain evidence="2">CQ1 / CVCC 102059</strain>
    </source>
</reference>
<evidence type="ECO:0000313" key="2">
    <source>
        <dbReference type="Proteomes" id="UP000016927"/>
    </source>
</evidence>
<evidence type="ECO:0000313" key="1">
    <source>
        <dbReference type="EMBL" id="EOB12567.1"/>
    </source>
</evidence>
<protein>
    <submittedName>
        <fullName evidence="1">Uncharacterized protein</fullName>
    </submittedName>
</protein>
<keyword evidence="2" id="KW-1185">Reference proteome</keyword>
<dbReference type="AlphaFoldDB" id="R0KQS6"/>
<dbReference type="EMBL" id="KB909319">
    <property type="protein sequence ID" value="EOB12567.1"/>
    <property type="molecule type" value="Genomic_DNA"/>
</dbReference>
<organism evidence="1 2">
    <name type="scientific">Nosema bombycis (strain CQ1 / CVCC 102059)</name>
    <name type="common">Microsporidian parasite</name>
    <name type="synonym">Pebrine of silkworm</name>
    <dbReference type="NCBI Taxonomy" id="578461"/>
    <lineage>
        <taxon>Eukaryota</taxon>
        <taxon>Fungi</taxon>
        <taxon>Fungi incertae sedis</taxon>
        <taxon>Microsporidia</taxon>
        <taxon>Nosematidae</taxon>
        <taxon>Nosema</taxon>
    </lineage>
</organism>
<proteinExistence type="predicted"/>
<dbReference type="HOGENOM" id="CLU_2004545_0_0_1"/>
<dbReference type="VEuPathDB" id="MicrosporidiaDB:NBO_411g0003"/>
<sequence length="124" mass="15045">MVYSMLYYYNTKFDMFKISYELRCQKYRHTLSCFTWEFDSSLRHNLLARKKQGNREKDLIHFKIILSTWIYQSLIFLKYSGHEIEDYINLKEFCDNKLLFKGCIGCFFADFLSKVKLILEGDKL</sequence>
<name>R0KQS6_NOSB1</name>
<dbReference type="Proteomes" id="UP000016927">
    <property type="component" value="Unassembled WGS sequence"/>
</dbReference>
<accession>R0KQS6</accession>